<proteinExistence type="predicted"/>
<feature type="non-terminal residue" evidence="1">
    <location>
        <position position="1"/>
    </location>
</feature>
<organism evidence="1 2">
    <name type="scientific">Sinanodonta woodiana</name>
    <name type="common">Chinese pond mussel</name>
    <name type="synonym">Anodonta woodiana</name>
    <dbReference type="NCBI Taxonomy" id="1069815"/>
    <lineage>
        <taxon>Eukaryota</taxon>
        <taxon>Metazoa</taxon>
        <taxon>Spiralia</taxon>
        <taxon>Lophotrochozoa</taxon>
        <taxon>Mollusca</taxon>
        <taxon>Bivalvia</taxon>
        <taxon>Autobranchia</taxon>
        <taxon>Heteroconchia</taxon>
        <taxon>Palaeoheterodonta</taxon>
        <taxon>Unionida</taxon>
        <taxon>Unionoidea</taxon>
        <taxon>Unionidae</taxon>
        <taxon>Unioninae</taxon>
        <taxon>Sinanodonta</taxon>
    </lineage>
</organism>
<dbReference type="EMBL" id="JBJQND010000013">
    <property type="protein sequence ID" value="KAL3857291.1"/>
    <property type="molecule type" value="Genomic_DNA"/>
</dbReference>
<evidence type="ECO:0000313" key="1">
    <source>
        <dbReference type="EMBL" id="KAL3857291.1"/>
    </source>
</evidence>
<protein>
    <submittedName>
        <fullName evidence="1">Uncharacterized protein</fullName>
    </submittedName>
</protein>
<reference evidence="1 2" key="1">
    <citation type="submission" date="2024-11" db="EMBL/GenBank/DDBJ databases">
        <title>Chromosome-level genome assembly of the freshwater bivalve Anodonta woodiana.</title>
        <authorList>
            <person name="Chen X."/>
        </authorList>
    </citation>
    <scope>NUCLEOTIDE SEQUENCE [LARGE SCALE GENOMIC DNA]</scope>
    <source>
        <strain evidence="1">MN2024</strain>
        <tissue evidence="1">Gills</tissue>
    </source>
</reference>
<evidence type="ECO:0000313" key="2">
    <source>
        <dbReference type="Proteomes" id="UP001634394"/>
    </source>
</evidence>
<keyword evidence="2" id="KW-1185">Reference proteome</keyword>
<comment type="caution">
    <text evidence="1">The sequence shown here is derived from an EMBL/GenBank/DDBJ whole genome shotgun (WGS) entry which is preliminary data.</text>
</comment>
<dbReference type="Proteomes" id="UP001634394">
    <property type="component" value="Unassembled WGS sequence"/>
</dbReference>
<dbReference type="Gene3D" id="2.60.220.30">
    <property type="match status" value="1"/>
</dbReference>
<accession>A0ABD3V7V4</accession>
<name>A0ABD3V7V4_SINWO</name>
<gene>
    <name evidence="1" type="ORF">ACJMK2_011977</name>
</gene>
<dbReference type="AlphaFoldDB" id="A0ABD3V7V4"/>
<sequence length="562" mass="65436">ALTLLHEPRFSVFLPKIDRRELKRKGVSAKCEENVNMDNIFKESKVGLNILKDDEYTIQSDVFQIKQFHLSKEALCEVEIFNCERISSEEWAAIMQIDGKWVELPVISKKHHARFHVKDIDTVYIISRPKCTRVTLTNKGWTFQSDEDQHIKIEFPRDAVEDDTPISLKVLTEQDGYKNGNDEIGEFEVFDVSPCVTVNHRSVEKFKKHVKVSLPLPETRVLLDTFVVLLQWNHDDEIELKEQNIEIRDGIGTVEVDSFCGKMFARMKKGQIQNFSSRKNHVKRQVSCRFGLRTYCQILIFVDTAEVNTLWVEVVSSNKVEDLLHKRKKDNPCLFEMSNSRSREICLADRQGVRIFIEGKLRFVPRYMDGYTVLTFRKNSIENHIRFPLEPNPEGSEDTFTYMNFQKDTKRNIAKLKWIHRYHFSATDAYTVQELRAPRFHDGKDTRVNRKGSNPTGDEVFFSERSLRVLAENIPVTYIEPLGIQLGIKAIDIGNFKAEGHTGFGLTFRILKEWIKCYNPKDDLDRIIDLSKALVELDILNVALVVDDVFKEKRELRRGDFH</sequence>